<dbReference type="NCBIfam" id="TIGR00221">
    <property type="entry name" value="nagA"/>
    <property type="match status" value="1"/>
</dbReference>
<dbReference type="PANTHER" id="PTHR11113:SF14">
    <property type="entry name" value="N-ACETYLGLUCOSAMINE-6-PHOSPHATE DEACETYLASE"/>
    <property type="match status" value="1"/>
</dbReference>
<feature type="domain" description="Amidohydrolase-related" evidence="6">
    <location>
        <begin position="50"/>
        <end position="374"/>
    </location>
</feature>
<dbReference type="InterPro" id="IPR011059">
    <property type="entry name" value="Metal-dep_hydrolase_composite"/>
</dbReference>
<sequence>MSRITFENGQVLVDGVWRDGATLACAGGRIAAITPADGTGESVDLRGGRLVPGLIDIQVNGGGGVLLNETPTREGIATMARAHAGRGTTGILPTLISGSTEMIARALDAGDEAIAAGVPGCLGVHVEGPVLSRRYKGIHAEERLCALDDAMMELLLRPRQGKVVFTIAPEYLDPEQAAALRAAGVILSIGHSSASYETARDAFAFGATGVTHLYNAMLGLHHREPGMVGAALENQEAWCGLIVDGHHVHPAALRIALAARPLDRFMLVSDAMPCVGMDSDHFMLDGRRITVAGGRCIDDAGTLAGASLDLAQAVQNSVEMVGLPIETALAMASANPAAFLGMGDRRGRLANGFAADLTWLGRDGAPHGAWIAGERIA</sequence>
<name>A0ABT0BIX4_9SPHN</name>
<organism evidence="7 8">
    <name type="scientific">Novosphingobium organovorum</name>
    <dbReference type="NCBI Taxonomy" id="2930092"/>
    <lineage>
        <taxon>Bacteria</taxon>
        <taxon>Pseudomonadati</taxon>
        <taxon>Pseudomonadota</taxon>
        <taxon>Alphaproteobacteria</taxon>
        <taxon>Sphingomonadales</taxon>
        <taxon>Sphingomonadaceae</taxon>
        <taxon>Novosphingobium</taxon>
    </lineage>
</organism>
<evidence type="ECO:0000256" key="4">
    <source>
        <dbReference type="ARBA" id="ARBA00023277"/>
    </source>
</evidence>
<evidence type="ECO:0000256" key="3">
    <source>
        <dbReference type="ARBA" id="ARBA00022801"/>
    </source>
</evidence>
<dbReference type="EC" id="3.5.1.25" evidence="7"/>
<dbReference type="InterPro" id="IPR003764">
    <property type="entry name" value="GlcNAc_6-P_deAcase"/>
</dbReference>
<keyword evidence="3 5" id="KW-0378">Hydrolase</keyword>
<evidence type="ECO:0000256" key="5">
    <source>
        <dbReference type="PIRNR" id="PIRNR038994"/>
    </source>
</evidence>
<dbReference type="Gene3D" id="2.30.40.10">
    <property type="entry name" value="Urease, subunit C, domain 1"/>
    <property type="match status" value="1"/>
</dbReference>
<evidence type="ECO:0000256" key="1">
    <source>
        <dbReference type="ARBA" id="ARBA00010716"/>
    </source>
</evidence>
<dbReference type="Gene3D" id="3.20.20.140">
    <property type="entry name" value="Metal-dependent hydrolases"/>
    <property type="match status" value="1"/>
</dbReference>
<dbReference type="InterPro" id="IPR032466">
    <property type="entry name" value="Metal_Hydrolase"/>
</dbReference>
<dbReference type="GO" id="GO:0008448">
    <property type="term" value="F:N-acetylglucosamine-6-phosphate deacetylase activity"/>
    <property type="evidence" value="ECO:0007669"/>
    <property type="project" value="UniProtKB-EC"/>
</dbReference>
<gene>
    <name evidence="7" type="primary">nagA</name>
    <name evidence="7" type="ORF">MTR62_20100</name>
</gene>
<dbReference type="CDD" id="cd00854">
    <property type="entry name" value="NagA"/>
    <property type="match status" value="1"/>
</dbReference>
<accession>A0ABT0BIX4</accession>
<dbReference type="EMBL" id="JALHLF010000183">
    <property type="protein sequence ID" value="MCJ2184969.1"/>
    <property type="molecule type" value="Genomic_DNA"/>
</dbReference>
<reference evidence="7" key="1">
    <citation type="submission" date="2022-03" db="EMBL/GenBank/DDBJ databases">
        <title>Identification of a novel bacterium isolated from mangrove sediments.</title>
        <authorList>
            <person name="Pan X."/>
        </authorList>
    </citation>
    <scope>NUCLEOTIDE SEQUENCE</scope>
    <source>
        <strain evidence="7">B1949</strain>
    </source>
</reference>
<dbReference type="InterPro" id="IPR006680">
    <property type="entry name" value="Amidohydro-rel"/>
</dbReference>
<dbReference type="SUPFAM" id="SSF51338">
    <property type="entry name" value="Composite domain of metallo-dependent hydrolases"/>
    <property type="match status" value="1"/>
</dbReference>
<dbReference type="SUPFAM" id="SSF51556">
    <property type="entry name" value="Metallo-dependent hydrolases"/>
    <property type="match status" value="1"/>
</dbReference>
<dbReference type="PIRSF" id="PIRSF038994">
    <property type="entry name" value="NagA"/>
    <property type="match status" value="1"/>
</dbReference>
<dbReference type="Proteomes" id="UP001162881">
    <property type="component" value="Unassembled WGS sequence"/>
</dbReference>
<keyword evidence="8" id="KW-1185">Reference proteome</keyword>
<comment type="similarity">
    <text evidence="1 5">Belongs to the metallo-dependent hydrolases superfamily. NagA family.</text>
</comment>
<evidence type="ECO:0000256" key="2">
    <source>
        <dbReference type="ARBA" id="ARBA00022723"/>
    </source>
</evidence>
<dbReference type="PANTHER" id="PTHR11113">
    <property type="entry name" value="N-ACETYLGLUCOSAMINE-6-PHOSPHATE DEACETYLASE"/>
    <property type="match status" value="1"/>
</dbReference>
<proteinExistence type="inferred from homology"/>
<dbReference type="Pfam" id="PF01979">
    <property type="entry name" value="Amidohydro_1"/>
    <property type="match status" value="1"/>
</dbReference>
<evidence type="ECO:0000313" key="8">
    <source>
        <dbReference type="Proteomes" id="UP001162881"/>
    </source>
</evidence>
<keyword evidence="2" id="KW-0479">Metal-binding</keyword>
<protein>
    <submittedName>
        <fullName evidence="7">N-acetylglucosamine-6-phosphate deacetylase</fullName>
        <ecNumber evidence="7">3.5.1.25</ecNumber>
    </submittedName>
</protein>
<keyword evidence="4 5" id="KW-0119">Carbohydrate metabolism</keyword>
<dbReference type="RefSeq" id="WP_244024293.1">
    <property type="nucleotide sequence ID" value="NZ_JALHLF010000183.1"/>
</dbReference>
<evidence type="ECO:0000313" key="7">
    <source>
        <dbReference type="EMBL" id="MCJ2184969.1"/>
    </source>
</evidence>
<comment type="caution">
    <text evidence="7">The sequence shown here is derived from an EMBL/GenBank/DDBJ whole genome shotgun (WGS) entry which is preliminary data.</text>
</comment>
<evidence type="ECO:0000259" key="6">
    <source>
        <dbReference type="Pfam" id="PF01979"/>
    </source>
</evidence>